<sequence length="637" mass="67482">MDELMRKYEAEARVRKLQGLASKIVTGTAVIMSLFHLYMAGLGTMPTNKQRMIHLGLSMVLIFLLYPFWKKSSQKKAGPLDFLLAAISLGVNLYLLFNIDAISARAGLVSNMDIIMGTITIVLVLEAARRCIGIELPLLAMVFLAYAYLGPYLPGSLAHRGYSFQRIVDHMYISAEGIYGVALGVSSTYIFLFILFGAFLGETGLSKLFTNVSMAIAGHRPGGPAKVAIIASGLLGMINGSAAANVVTTGAFTIPLMKSIGYKPYFAGAVEAVASTGGQIMPPVMGAAAFIMAEFLGIPYKTVMITALIPSVLYYLALWVNVHLEALKLGLSGIPKDQLPSARVELKENGHLILPIILLIYLLFADYTPSFAAFYSIIALVIVSFLRKHTRMNLMSLVKSLDTGARGAVGVAIACAVVGIIVGVVSITGLGLQLANMILMLSAGKLIPTLFLTMVACMILGMGMPTSAAYIVAGTVAAPAMVKLGVDPIIAHMFVLYYAVLSAITPPVALAAYAGAGIAGADPTKVGWTAVRLGLAGFIVPFMFVYSTGLVFQADSVLLILGNFATATVGVICLAGAIQGYMVTRANYLIRAMLFSSALLLIDGGFVTDIIGLGLLVLSIFMQKAKLVRETVNNAKA</sequence>
<keyword evidence="1" id="KW-0472">Membrane</keyword>
<organism evidence="3 4">
    <name type="scientific">Thermanaerosceptrum fracticalcis</name>
    <dbReference type="NCBI Taxonomy" id="1712410"/>
    <lineage>
        <taxon>Bacteria</taxon>
        <taxon>Bacillati</taxon>
        <taxon>Bacillota</taxon>
        <taxon>Clostridia</taxon>
        <taxon>Eubacteriales</taxon>
        <taxon>Peptococcaceae</taxon>
        <taxon>Thermanaerosceptrum</taxon>
    </lineage>
</organism>
<evidence type="ECO:0000256" key="1">
    <source>
        <dbReference type="SAM" id="Phobius"/>
    </source>
</evidence>
<dbReference type="NCBIfam" id="TIGR02123">
    <property type="entry name" value="TRAP_fused"/>
    <property type="match status" value="1"/>
</dbReference>
<feature type="transmembrane region" description="Helical" evidence="1">
    <location>
        <begin position="353"/>
        <end position="386"/>
    </location>
</feature>
<dbReference type="PANTHER" id="PTHR43849">
    <property type="entry name" value="BLL3936 PROTEIN"/>
    <property type="match status" value="1"/>
</dbReference>
<evidence type="ECO:0000313" key="4">
    <source>
        <dbReference type="Proteomes" id="UP000515847"/>
    </source>
</evidence>
<name>A0A7G6E824_THEFR</name>
<dbReference type="AlphaFoldDB" id="A0A7G6E824"/>
<protein>
    <submittedName>
        <fullName evidence="3">TRAP transporter fused permease subunit</fullName>
    </submittedName>
</protein>
<feature type="transmembrane region" description="Helical" evidence="1">
    <location>
        <begin position="450"/>
        <end position="473"/>
    </location>
</feature>
<feature type="transmembrane region" description="Helical" evidence="1">
    <location>
        <begin position="105"/>
        <end position="125"/>
    </location>
</feature>
<feature type="transmembrane region" description="Helical" evidence="1">
    <location>
        <begin position="81"/>
        <end position="99"/>
    </location>
</feature>
<feature type="transmembrane region" description="Helical" evidence="1">
    <location>
        <begin position="558"/>
        <end position="582"/>
    </location>
</feature>
<dbReference type="PANTHER" id="PTHR43849:SF2">
    <property type="entry name" value="BLL3936 PROTEIN"/>
    <property type="match status" value="1"/>
</dbReference>
<evidence type="ECO:0000313" key="3">
    <source>
        <dbReference type="EMBL" id="QNB48228.1"/>
    </source>
</evidence>
<dbReference type="KEGG" id="tfr:BR63_00515"/>
<dbReference type="InterPro" id="IPR010656">
    <property type="entry name" value="DctM"/>
</dbReference>
<feature type="domain" description="TRAP C4-dicarboxylate transport system permease DctM subunit" evidence="2">
    <location>
        <begin position="120"/>
        <end position="553"/>
    </location>
</feature>
<evidence type="ECO:0000259" key="2">
    <source>
        <dbReference type="Pfam" id="PF06808"/>
    </source>
</evidence>
<gene>
    <name evidence="3" type="ORF">BR63_00515</name>
</gene>
<reference evidence="3 4" key="1">
    <citation type="journal article" date="2019" name="Front. Microbiol.">
        <title>Thermoanaerosceptrum fracticalcis gen. nov. sp. nov., a Novel Fumarate-Fermenting Microorganism From a Deep Fractured Carbonate Aquifer of the US Great Basin.</title>
        <authorList>
            <person name="Hamilton-Brehm S.D."/>
            <person name="Stewart L.E."/>
            <person name="Zavarin M."/>
            <person name="Caldwell M."/>
            <person name="Lawson P.A."/>
            <person name="Onstott T.C."/>
            <person name="Grzymski J."/>
            <person name="Neveux I."/>
            <person name="Lollar B.S."/>
            <person name="Russell C.E."/>
            <person name="Moser D.P."/>
        </authorList>
    </citation>
    <scope>NUCLEOTIDE SEQUENCE [LARGE SCALE GENOMIC DNA]</scope>
    <source>
        <strain evidence="3 4">DRI-13</strain>
    </source>
</reference>
<keyword evidence="4" id="KW-1185">Reference proteome</keyword>
<dbReference type="OrthoDB" id="9759894at2"/>
<feature type="transmembrane region" description="Helical" evidence="1">
    <location>
        <begin position="526"/>
        <end position="546"/>
    </location>
</feature>
<feature type="transmembrane region" description="Helical" evidence="1">
    <location>
        <begin position="132"/>
        <end position="149"/>
    </location>
</feature>
<feature type="transmembrane region" description="Helical" evidence="1">
    <location>
        <begin position="494"/>
        <end position="514"/>
    </location>
</feature>
<keyword evidence="1" id="KW-1133">Transmembrane helix</keyword>
<feature type="transmembrane region" description="Helical" evidence="1">
    <location>
        <begin position="588"/>
        <end position="621"/>
    </location>
</feature>
<dbReference type="EMBL" id="CP045798">
    <property type="protein sequence ID" value="QNB48228.1"/>
    <property type="molecule type" value="Genomic_DNA"/>
</dbReference>
<dbReference type="InterPro" id="IPR011853">
    <property type="entry name" value="TRAP_DctM-Dct_fused"/>
</dbReference>
<dbReference type="Proteomes" id="UP000515847">
    <property type="component" value="Chromosome"/>
</dbReference>
<feature type="transmembrane region" description="Helical" evidence="1">
    <location>
        <begin position="52"/>
        <end position="69"/>
    </location>
</feature>
<feature type="transmembrane region" description="Helical" evidence="1">
    <location>
        <begin position="178"/>
        <end position="200"/>
    </location>
</feature>
<accession>A0A7G6E824</accession>
<keyword evidence="1" id="KW-0812">Transmembrane</keyword>
<feature type="transmembrane region" description="Helical" evidence="1">
    <location>
        <begin position="20"/>
        <end position="40"/>
    </location>
</feature>
<feature type="transmembrane region" description="Helical" evidence="1">
    <location>
        <begin position="302"/>
        <end position="322"/>
    </location>
</feature>
<proteinExistence type="predicted"/>
<dbReference type="Pfam" id="PF06808">
    <property type="entry name" value="DctM"/>
    <property type="match status" value="1"/>
</dbReference>
<feature type="transmembrane region" description="Helical" evidence="1">
    <location>
        <begin position="407"/>
        <end position="430"/>
    </location>
</feature>